<comment type="caution">
    <text evidence="1">The sequence shown here is derived from an EMBL/GenBank/DDBJ whole genome shotgun (WGS) entry which is preliminary data.</text>
</comment>
<protein>
    <submittedName>
        <fullName evidence="1">Uncharacterized protein</fullName>
    </submittedName>
</protein>
<accession>X1F449</accession>
<name>X1F449_9ZZZZ</name>
<feature type="non-terminal residue" evidence="1">
    <location>
        <position position="419"/>
    </location>
</feature>
<organism evidence="1">
    <name type="scientific">marine sediment metagenome</name>
    <dbReference type="NCBI Taxonomy" id="412755"/>
    <lineage>
        <taxon>unclassified sequences</taxon>
        <taxon>metagenomes</taxon>
        <taxon>ecological metagenomes</taxon>
    </lineage>
</organism>
<proteinExistence type="predicted"/>
<gene>
    <name evidence="1" type="ORF">S03H2_13879</name>
</gene>
<dbReference type="EMBL" id="BARU01007036">
    <property type="protein sequence ID" value="GAH40406.1"/>
    <property type="molecule type" value="Genomic_DNA"/>
</dbReference>
<dbReference type="AlphaFoldDB" id="X1F449"/>
<sequence length="419" mass="45504">MDEIRVSDIKRSDAWLDATYYTVTKSDFITIGIEQDAPVDTIDVNATTAIGTQKATLNGYLPTGDGFYVGNFDYGFWMGTTTPVTNTNSVNVTGAGVVAAGNTFTRTPETLAIGTRYYARSWIKNATYFQNSTGEVSWYTRPLLPTGLFVVDNACVADISWTKGTNATKTIVVRNAANVPTSSTDGTVVYNDTGTSFSDTAAAGSSQNYSIWSYTSDKLSVGWTNETRHFAPCDPTNVNIDVLSNQTFNISWTLGVGTLVTVAVRKLGGFPTDANDGTVVHNDTSTYHITSDSTTLWYYTLFSFSNNTFSSGIDVSLGGLIISCFDEQTNESLYFDVSIVNQSGSETYESLNNTGPLVLNLTEVPLGDHIKIIVSAASNYSDKVDEFTSYDTEENATVSYFILSYIPESKDLTNVTCLN</sequence>
<evidence type="ECO:0000313" key="1">
    <source>
        <dbReference type="EMBL" id="GAH40406.1"/>
    </source>
</evidence>
<reference evidence="1" key="1">
    <citation type="journal article" date="2014" name="Front. Microbiol.">
        <title>High frequency of phylogenetically diverse reductive dehalogenase-homologous genes in deep subseafloor sedimentary metagenomes.</title>
        <authorList>
            <person name="Kawai M."/>
            <person name="Futagami T."/>
            <person name="Toyoda A."/>
            <person name="Takaki Y."/>
            <person name="Nishi S."/>
            <person name="Hori S."/>
            <person name="Arai W."/>
            <person name="Tsubouchi T."/>
            <person name="Morono Y."/>
            <person name="Uchiyama I."/>
            <person name="Ito T."/>
            <person name="Fujiyama A."/>
            <person name="Inagaki F."/>
            <person name="Takami H."/>
        </authorList>
    </citation>
    <scope>NUCLEOTIDE SEQUENCE</scope>
    <source>
        <strain evidence="1">Expedition CK06-06</strain>
    </source>
</reference>